<proteinExistence type="predicted"/>
<name>A0AAV7UEM0_PLEWA</name>
<evidence type="ECO:0000313" key="2">
    <source>
        <dbReference type="EMBL" id="KAJ1186854.1"/>
    </source>
</evidence>
<evidence type="ECO:0000313" key="3">
    <source>
        <dbReference type="Proteomes" id="UP001066276"/>
    </source>
</evidence>
<sequence length="83" mass="9341">MQEHDVRLTAGRRHPPEEKPRHRCNPLHACIVYERCSSIGVLPTPKLTVDLGQERQCRLGMVAAEVPCWAEAAIALCEQHAMQ</sequence>
<keyword evidence="3" id="KW-1185">Reference proteome</keyword>
<dbReference type="Proteomes" id="UP001066276">
    <property type="component" value="Chromosome 3_1"/>
</dbReference>
<evidence type="ECO:0000256" key="1">
    <source>
        <dbReference type="SAM" id="MobiDB-lite"/>
    </source>
</evidence>
<accession>A0AAV7UEM0</accession>
<dbReference type="AlphaFoldDB" id="A0AAV7UEM0"/>
<protein>
    <submittedName>
        <fullName evidence="2">Uncharacterized protein</fullName>
    </submittedName>
</protein>
<feature type="region of interest" description="Disordered" evidence="1">
    <location>
        <begin position="1"/>
        <end position="21"/>
    </location>
</feature>
<organism evidence="2 3">
    <name type="scientific">Pleurodeles waltl</name>
    <name type="common">Iberian ribbed newt</name>
    <dbReference type="NCBI Taxonomy" id="8319"/>
    <lineage>
        <taxon>Eukaryota</taxon>
        <taxon>Metazoa</taxon>
        <taxon>Chordata</taxon>
        <taxon>Craniata</taxon>
        <taxon>Vertebrata</taxon>
        <taxon>Euteleostomi</taxon>
        <taxon>Amphibia</taxon>
        <taxon>Batrachia</taxon>
        <taxon>Caudata</taxon>
        <taxon>Salamandroidea</taxon>
        <taxon>Salamandridae</taxon>
        <taxon>Pleurodelinae</taxon>
        <taxon>Pleurodeles</taxon>
    </lineage>
</organism>
<gene>
    <name evidence="2" type="ORF">NDU88_003634</name>
</gene>
<dbReference type="EMBL" id="JANPWB010000005">
    <property type="protein sequence ID" value="KAJ1186854.1"/>
    <property type="molecule type" value="Genomic_DNA"/>
</dbReference>
<reference evidence="2" key="1">
    <citation type="journal article" date="2022" name="bioRxiv">
        <title>Sequencing and chromosome-scale assembly of the giantPleurodeles waltlgenome.</title>
        <authorList>
            <person name="Brown T."/>
            <person name="Elewa A."/>
            <person name="Iarovenko S."/>
            <person name="Subramanian E."/>
            <person name="Araus A.J."/>
            <person name="Petzold A."/>
            <person name="Susuki M."/>
            <person name="Suzuki K.-i.T."/>
            <person name="Hayashi T."/>
            <person name="Toyoda A."/>
            <person name="Oliveira C."/>
            <person name="Osipova E."/>
            <person name="Leigh N.D."/>
            <person name="Simon A."/>
            <person name="Yun M.H."/>
        </authorList>
    </citation>
    <scope>NUCLEOTIDE SEQUENCE</scope>
    <source>
        <strain evidence="2">20211129_DDA</strain>
        <tissue evidence="2">Liver</tissue>
    </source>
</reference>
<comment type="caution">
    <text evidence="2">The sequence shown here is derived from an EMBL/GenBank/DDBJ whole genome shotgun (WGS) entry which is preliminary data.</text>
</comment>